<organism evidence="1 2">
    <name type="scientific">candidate division WOR_3 bacterium SM1_77</name>
    <dbReference type="NCBI Taxonomy" id="1703778"/>
    <lineage>
        <taxon>Bacteria</taxon>
        <taxon>Bacteria division WOR-3</taxon>
    </lineage>
</organism>
<accession>A0A0S8JY09</accession>
<reference evidence="1 2" key="1">
    <citation type="journal article" date="2015" name="Microbiome">
        <title>Genomic resolution of linkages in carbon, nitrogen, and sulfur cycling among widespread estuary sediment bacteria.</title>
        <authorList>
            <person name="Baker B.J."/>
            <person name="Lazar C.S."/>
            <person name="Teske A.P."/>
            <person name="Dick G.J."/>
        </authorList>
    </citation>
    <scope>NUCLEOTIDE SEQUENCE [LARGE SCALE GENOMIC DNA]</scope>
    <source>
        <strain evidence="1">SM1_77</strain>
    </source>
</reference>
<sequence>VTVLLNENSQAVAYQMLFDSLGTLVPFEKVESLTPRGIDDIPNECEIFIKREAGRGRWKNSKVWIWGYGKKEGRLYWTTYTVDID</sequence>
<proteinExistence type="predicted"/>
<dbReference type="Proteomes" id="UP000050975">
    <property type="component" value="Unassembled WGS sequence"/>
</dbReference>
<gene>
    <name evidence="1" type="ORF">AMJ74_05130</name>
</gene>
<evidence type="ECO:0000313" key="2">
    <source>
        <dbReference type="Proteomes" id="UP000050975"/>
    </source>
</evidence>
<name>A0A0S8JY09_UNCW3</name>
<dbReference type="EMBL" id="LJVE01000100">
    <property type="protein sequence ID" value="KPL13502.1"/>
    <property type="molecule type" value="Genomic_DNA"/>
</dbReference>
<feature type="non-terminal residue" evidence="1">
    <location>
        <position position="1"/>
    </location>
</feature>
<protein>
    <submittedName>
        <fullName evidence="1">Uncharacterized protein</fullName>
    </submittedName>
</protein>
<dbReference type="AlphaFoldDB" id="A0A0S8JY09"/>
<comment type="caution">
    <text evidence="1">The sequence shown here is derived from an EMBL/GenBank/DDBJ whole genome shotgun (WGS) entry which is preliminary data.</text>
</comment>
<evidence type="ECO:0000313" key="1">
    <source>
        <dbReference type="EMBL" id="KPL13502.1"/>
    </source>
</evidence>